<sequence length="143" mass="14939">MGAGRQACLAAAAALLLVGCQATPAPTVIDESRADSSAPDAFRNRTALPPCPDVVLDQGKKLGAEALECLERGYTENGAELAVARPTVEGDMVVRYARVTTHAPALQLFHDSTRDKFGSGEWTEASCPLPQGQDSIAACLGIE</sequence>
<dbReference type="Proteomes" id="UP001209654">
    <property type="component" value="Unassembled WGS sequence"/>
</dbReference>
<evidence type="ECO:0008006" key="4">
    <source>
        <dbReference type="Google" id="ProtNLM"/>
    </source>
</evidence>
<evidence type="ECO:0000313" key="2">
    <source>
        <dbReference type="EMBL" id="GLB67116.1"/>
    </source>
</evidence>
<keyword evidence="1" id="KW-0732">Signal</keyword>
<evidence type="ECO:0000313" key="3">
    <source>
        <dbReference type="Proteomes" id="UP001209654"/>
    </source>
</evidence>
<keyword evidence="3" id="KW-1185">Reference proteome</keyword>
<protein>
    <recommendedName>
        <fullName evidence="4">Lipoprotein</fullName>
    </recommendedName>
</protein>
<organism evidence="2 3">
    <name type="scientific">Arthrobacter mangrovi</name>
    <dbReference type="NCBI Taxonomy" id="2966350"/>
    <lineage>
        <taxon>Bacteria</taxon>
        <taxon>Bacillati</taxon>
        <taxon>Actinomycetota</taxon>
        <taxon>Actinomycetes</taxon>
        <taxon>Micrococcales</taxon>
        <taxon>Micrococcaceae</taxon>
        <taxon>Arthrobacter</taxon>
    </lineage>
</organism>
<reference evidence="2 3" key="1">
    <citation type="journal article" date="2023" name="Int. J. Syst. Evol. Microbiol.">
        <title>Arthrobacter mangrovi sp. nov., an actinobacterium isolated from the rhizosphere of a mangrove.</title>
        <authorList>
            <person name="Hamada M."/>
            <person name="Saitou S."/>
            <person name="Enomoto N."/>
            <person name="Nanri K."/>
            <person name="Hidaka K."/>
            <person name="Miura T."/>
            <person name="Tamura T."/>
        </authorList>
    </citation>
    <scope>NUCLEOTIDE SEQUENCE [LARGE SCALE GENOMIC DNA]</scope>
    <source>
        <strain evidence="2 3">NBRC 112813</strain>
    </source>
</reference>
<feature type="chain" id="PRO_5046338896" description="Lipoprotein" evidence="1">
    <location>
        <begin position="25"/>
        <end position="143"/>
    </location>
</feature>
<gene>
    <name evidence="2" type="ORF">AHIS1636_15550</name>
</gene>
<accession>A0ABQ5MSZ4</accession>
<evidence type="ECO:0000256" key="1">
    <source>
        <dbReference type="SAM" id="SignalP"/>
    </source>
</evidence>
<dbReference type="PROSITE" id="PS51257">
    <property type="entry name" value="PROKAR_LIPOPROTEIN"/>
    <property type="match status" value="1"/>
</dbReference>
<dbReference type="EMBL" id="BRVS01000005">
    <property type="protein sequence ID" value="GLB67116.1"/>
    <property type="molecule type" value="Genomic_DNA"/>
</dbReference>
<proteinExistence type="predicted"/>
<feature type="signal peptide" evidence="1">
    <location>
        <begin position="1"/>
        <end position="24"/>
    </location>
</feature>
<name>A0ABQ5MSZ4_9MICC</name>
<comment type="caution">
    <text evidence="2">The sequence shown here is derived from an EMBL/GenBank/DDBJ whole genome shotgun (WGS) entry which is preliminary data.</text>
</comment>